<evidence type="ECO:0000313" key="2">
    <source>
        <dbReference type="Proteomes" id="UP001310386"/>
    </source>
</evidence>
<reference evidence="1" key="1">
    <citation type="submission" date="2023-12" db="EMBL/GenBank/DDBJ databases">
        <title>Fervidustalea candida gen. nov., sp. nov., a novel member of the family Paenibacillaceae isolated from a geothermal area.</title>
        <authorList>
            <person name="Li W.-J."/>
            <person name="Jiao J.-Y."/>
            <person name="Chen Y."/>
        </authorList>
    </citation>
    <scope>NUCLEOTIDE SEQUENCE</scope>
    <source>
        <strain evidence="1">SYSU GA230002</strain>
    </source>
</reference>
<proteinExistence type="predicted"/>
<name>A0ABU5ZNR6_9BACL</name>
<accession>A0ABU5ZNR6</accession>
<evidence type="ECO:0000313" key="1">
    <source>
        <dbReference type="EMBL" id="MEB3104138.1"/>
    </source>
</evidence>
<gene>
    <name evidence="1" type="ORF">VF724_21270</name>
</gene>
<dbReference type="Proteomes" id="UP001310386">
    <property type="component" value="Unassembled WGS sequence"/>
</dbReference>
<keyword evidence="2" id="KW-1185">Reference proteome</keyword>
<dbReference type="RefSeq" id="WP_371756260.1">
    <property type="nucleotide sequence ID" value="NZ_JAYJLD010000148.1"/>
</dbReference>
<dbReference type="EMBL" id="JAYJLD010000148">
    <property type="protein sequence ID" value="MEB3104138.1"/>
    <property type="molecule type" value="Genomic_DNA"/>
</dbReference>
<sequence length="65" mass="7453">RRILIATLTSVTKTKNHRHWRFRIHCQLKWLMTPWTGNVGAKAGALFLGEANIKSDSNTTLSFKE</sequence>
<comment type="caution">
    <text evidence="1">The sequence shown here is derived from an EMBL/GenBank/DDBJ whole genome shotgun (WGS) entry which is preliminary data.</text>
</comment>
<organism evidence="1 2">
    <name type="scientific">Ferviditalea candida</name>
    <dbReference type="NCBI Taxonomy" id="3108399"/>
    <lineage>
        <taxon>Bacteria</taxon>
        <taxon>Bacillati</taxon>
        <taxon>Bacillota</taxon>
        <taxon>Bacilli</taxon>
        <taxon>Bacillales</taxon>
        <taxon>Paenibacillaceae</taxon>
        <taxon>Ferviditalea</taxon>
    </lineage>
</organism>
<protein>
    <submittedName>
        <fullName evidence="1">Uncharacterized protein</fullName>
    </submittedName>
</protein>
<feature type="non-terminal residue" evidence="1">
    <location>
        <position position="1"/>
    </location>
</feature>